<evidence type="ECO:0000313" key="4">
    <source>
        <dbReference type="Proteomes" id="UP000034416"/>
    </source>
</evidence>
<dbReference type="EMBL" id="SSGD01000072">
    <property type="protein sequence ID" value="TXI55184.1"/>
    <property type="molecule type" value="Genomic_DNA"/>
</dbReference>
<dbReference type="Pfam" id="PF06013">
    <property type="entry name" value="WXG100"/>
    <property type="match status" value="1"/>
</dbReference>
<dbReference type="SUPFAM" id="SSF140453">
    <property type="entry name" value="EsxAB dimer-like"/>
    <property type="match status" value="1"/>
</dbReference>
<evidence type="ECO:0000313" key="2">
    <source>
        <dbReference type="EMBL" id="OQZ92234.1"/>
    </source>
</evidence>
<sequence>MAAIVVTPELMRNTASKLSQHIEHAQAIANQYLADHENILGAATWDGGGAKASYATAAQIHEDMQKVLIGGTRLTEGLNQAAALMESHESQSAHAFHSLFGGQSA</sequence>
<name>A0A0F5MSK9_9MYCO</name>
<proteinExistence type="predicted"/>
<dbReference type="Gene3D" id="1.10.287.1060">
    <property type="entry name" value="ESAT-6-like"/>
    <property type="match status" value="1"/>
</dbReference>
<comment type="caution">
    <text evidence="1">The sequence shown here is derived from an EMBL/GenBank/DDBJ whole genome shotgun (WGS) entry which is preliminary data.</text>
</comment>
<dbReference type="InterPro" id="IPR010310">
    <property type="entry name" value="T7SS_ESAT-6-like"/>
</dbReference>
<reference evidence="2 5" key="3">
    <citation type="submission" date="2016-12" db="EMBL/GenBank/DDBJ databases">
        <title>The new phylogeny of genus Mycobacterium.</title>
        <authorList>
            <person name="Tortoli E."/>
            <person name="Trovato A."/>
            <person name="Cirillo D.M."/>
        </authorList>
    </citation>
    <scope>NUCLEOTIDE SEQUENCE [LARGE SCALE GENOMIC DNA]</scope>
    <source>
        <strain evidence="2 5">DSM 44942</strain>
    </source>
</reference>
<reference evidence="3 6" key="4">
    <citation type="submission" date="2018-09" db="EMBL/GenBank/DDBJ databases">
        <title>Metagenome Assembled Genomes from an Advanced Water Purification Facility.</title>
        <authorList>
            <person name="Stamps B.W."/>
            <person name="Spear J.R."/>
        </authorList>
    </citation>
    <scope>NUCLEOTIDE SEQUENCE [LARGE SCALE GENOMIC DNA]</scope>
    <source>
        <strain evidence="3">Bin_29_2</strain>
    </source>
</reference>
<evidence type="ECO:0000313" key="1">
    <source>
        <dbReference type="EMBL" id="KKB97604.1"/>
    </source>
</evidence>
<keyword evidence="5" id="KW-1185">Reference proteome</keyword>
<evidence type="ECO:0000313" key="3">
    <source>
        <dbReference type="EMBL" id="TXI55184.1"/>
    </source>
</evidence>
<organism evidence="1 4">
    <name type="scientific">Mycolicibacter arupensis</name>
    <dbReference type="NCBI Taxonomy" id="342002"/>
    <lineage>
        <taxon>Bacteria</taxon>
        <taxon>Bacillati</taxon>
        <taxon>Actinomycetota</taxon>
        <taxon>Actinomycetes</taxon>
        <taxon>Mycobacteriales</taxon>
        <taxon>Mycobacteriaceae</taxon>
        <taxon>Mycolicibacter</taxon>
    </lineage>
</organism>
<dbReference type="Proteomes" id="UP000034416">
    <property type="component" value="Unassembled WGS sequence"/>
</dbReference>
<dbReference type="AlphaFoldDB" id="A0A0F5MSK9"/>
<dbReference type="InterPro" id="IPR036689">
    <property type="entry name" value="ESAT-6-like_sf"/>
</dbReference>
<evidence type="ECO:0000313" key="6">
    <source>
        <dbReference type="Proteomes" id="UP000321797"/>
    </source>
</evidence>
<protein>
    <submittedName>
        <fullName evidence="1">Type VII secretion protein EsxD</fullName>
    </submittedName>
</protein>
<dbReference type="Proteomes" id="UP000321797">
    <property type="component" value="Unassembled WGS sequence"/>
</dbReference>
<reference evidence="1" key="2">
    <citation type="submission" date="2015-04" db="EMBL/GenBank/DDBJ databases">
        <title>Genome sequence of Mycobacterium arupense strain GUC1.</title>
        <authorList>
            <person name="Greninger A.L."/>
            <person name="Cunningham G."/>
            <person name="Chiu C.Y."/>
            <person name="Miller S."/>
        </authorList>
    </citation>
    <scope>NUCLEOTIDE SEQUENCE</scope>
    <source>
        <strain evidence="1">GUC1</strain>
    </source>
</reference>
<evidence type="ECO:0000313" key="5">
    <source>
        <dbReference type="Proteomes" id="UP000192327"/>
    </source>
</evidence>
<reference evidence="4" key="1">
    <citation type="submission" date="2015-04" db="EMBL/GenBank/DDBJ databases">
        <title>Genome sequence of Mycobacterium arupense GUC1.</title>
        <authorList>
            <person name="Greninger A.L."/>
            <person name="Cunningham G."/>
            <person name="Chiu C.Y."/>
            <person name="Miller S."/>
        </authorList>
    </citation>
    <scope>NUCLEOTIDE SEQUENCE [LARGE SCALE GENOMIC DNA]</scope>
    <source>
        <strain evidence="4">GUC1</strain>
    </source>
</reference>
<gene>
    <name evidence="2" type="ORF">BST15_19115</name>
    <name evidence="3" type="ORF">E6Q54_13040</name>
    <name evidence="1" type="ORF">WR43_18365</name>
</gene>
<dbReference type="EMBL" id="MVHH01000064">
    <property type="protein sequence ID" value="OQZ92234.1"/>
    <property type="molecule type" value="Genomic_DNA"/>
</dbReference>
<dbReference type="EMBL" id="LASW01000119">
    <property type="protein sequence ID" value="KKB97604.1"/>
    <property type="molecule type" value="Genomic_DNA"/>
</dbReference>
<dbReference type="PATRIC" id="fig|342002.3.peg.3932"/>
<dbReference type="RefSeq" id="WP_046191043.1">
    <property type="nucleotide sequence ID" value="NZ_JACKUJ010000049.1"/>
</dbReference>
<accession>A0A0F5MSK9</accession>
<dbReference type="OrthoDB" id="4747772at2"/>
<dbReference type="STRING" id="342002.BST15_19115"/>
<dbReference type="Proteomes" id="UP000192327">
    <property type="component" value="Unassembled WGS sequence"/>
</dbReference>